<organism evidence="3 4">
    <name type="scientific">Rotaria socialis</name>
    <dbReference type="NCBI Taxonomy" id="392032"/>
    <lineage>
        <taxon>Eukaryota</taxon>
        <taxon>Metazoa</taxon>
        <taxon>Spiralia</taxon>
        <taxon>Gnathifera</taxon>
        <taxon>Rotifera</taxon>
        <taxon>Eurotatoria</taxon>
        <taxon>Bdelloidea</taxon>
        <taxon>Philodinida</taxon>
        <taxon>Philodinidae</taxon>
        <taxon>Rotaria</taxon>
    </lineage>
</organism>
<evidence type="ECO:0000256" key="2">
    <source>
        <dbReference type="SAM" id="Phobius"/>
    </source>
</evidence>
<feature type="transmembrane region" description="Helical" evidence="2">
    <location>
        <begin position="57"/>
        <end position="77"/>
    </location>
</feature>
<keyword evidence="4" id="KW-1185">Reference proteome</keyword>
<evidence type="ECO:0000313" key="4">
    <source>
        <dbReference type="Proteomes" id="UP000663873"/>
    </source>
</evidence>
<protein>
    <submittedName>
        <fullName evidence="3">Uncharacterized protein</fullName>
    </submittedName>
</protein>
<name>A0A821G1Q7_9BILA</name>
<sequence>MFKRLFKKKPKKGDASIAPSSARRIDPPHVKWTHSWSTTVISNALAASPFNCIPNEILLSIFQLMAFYFFLMIYTMFFSKSTIASTKLHSKSFKQTYMDWMYEKYLRNAELKRKLADMRSFGRLGCVRCPSPQYPVRPIADHPRESLGGFKQHPNSSKDM</sequence>
<comment type="caution">
    <text evidence="3">The sequence shown here is derived from an EMBL/GenBank/DDBJ whole genome shotgun (WGS) entry which is preliminary data.</text>
</comment>
<dbReference type="AlphaFoldDB" id="A0A821G1Q7"/>
<keyword evidence="2" id="KW-0812">Transmembrane</keyword>
<keyword evidence="2" id="KW-0472">Membrane</keyword>
<dbReference type="Proteomes" id="UP000663873">
    <property type="component" value="Unassembled WGS sequence"/>
</dbReference>
<gene>
    <name evidence="3" type="ORF">UJA718_LOCUS34001</name>
</gene>
<accession>A0A821G1Q7</accession>
<feature type="region of interest" description="Disordered" evidence="1">
    <location>
        <begin position="1"/>
        <end position="22"/>
    </location>
</feature>
<reference evidence="3" key="1">
    <citation type="submission" date="2021-02" db="EMBL/GenBank/DDBJ databases">
        <authorList>
            <person name="Nowell W R."/>
        </authorList>
    </citation>
    <scope>NUCLEOTIDE SEQUENCE</scope>
</reference>
<evidence type="ECO:0000256" key="1">
    <source>
        <dbReference type="SAM" id="MobiDB-lite"/>
    </source>
</evidence>
<evidence type="ECO:0000313" key="3">
    <source>
        <dbReference type="EMBL" id="CAF4656306.1"/>
    </source>
</evidence>
<proteinExistence type="predicted"/>
<dbReference type="EMBL" id="CAJOBP010030432">
    <property type="protein sequence ID" value="CAF4656306.1"/>
    <property type="molecule type" value="Genomic_DNA"/>
</dbReference>
<feature type="compositionally biased region" description="Basic residues" evidence="1">
    <location>
        <begin position="1"/>
        <end position="11"/>
    </location>
</feature>
<keyword evidence="2" id="KW-1133">Transmembrane helix</keyword>